<dbReference type="GO" id="GO:0004467">
    <property type="term" value="F:long-chain fatty acid-CoA ligase activity"/>
    <property type="evidence" value="ECO:0007669"/>
    <property type="project" value="TreeGrafter"/>
</dbReference>
<dbReference type="EC" id="6.2.1.-" evidence="7"/>
<evidence type="ECO:0000259" key="6">
    <source>
        <dbReference type="Pfam" id="PF13193"/>
    </source>
</evidence>
<dbReference type="InterPro" id="IPR020845">
    <property type="entry name" value="AMP-binding_CS"/>
</dbReference>
<feature type="domain" description="AMP-dependent synthetase/ligase" evidence="5">
    <location>
        <begin position="81"/>
        <end position="408"/>
    </location>
</feature>
<dbReference type="EMBL" id="AP008957">
    <property type="protein sequence ID" value="BAH35797.1"/>
    <property type="molecule type" value="Genomic_DNA"/>
</dbReference>
<dbReference type="HOGENOM" id="CLU_000022_59_10_11"/>
<keyword evidence="2 7" id="KW-0436">Ligase</keyword>
<evidence type="ECO:0000256" key="4">
    <source>
        <dbReference type="ARBA" id="ARBA00022840"/>
    </source>
</evidence>
<dbReference type="Gene3D" id="3.30.300.30">
    <property type="match status" value="1"/>
</dbReference>
<dbReference type="InterPro" id="IPR042099">
    <property type="entry name" value="ANL_N_sf"/>
</dbReference>
<proteinExistence type="inferred from homology"/>
<dbReference type="Gene3D" id="3.40.50.12780">
    <property type="entry name" value="N-terminal domain of ligase-like"/>
    <property type="match status" value="1"/>
</dbReference>
<dbReference type="SUPFAM" id="SSF56801">
    <property type="entry name" value="Acetyl-CoA synthetase-like"/>
    <property type="match status" value="1"/>
</dbReference>
<name>C0ZQM9_RHOE4</name>
<evidence type="ECO:0000256" key="2">
    <source>
        <dbReference type="ARBA" id="ARBA00022598"/>
    </source>
</evidence>
<evidence type="ECO:0000313" key="7">
    <source>
        <dbReference type="EMBL" id="BAH35797.1"/>
    </source>
</evidence>
<dbReference type="PROSITE" id="PS00455">
    <property type="entry name" value="AMP_BINDING"/>
    <property type="match status" value="1"/>
</dbReference>
<dbReference type="InterPro" id="IPR000873">
    <property type="entry name" value="AMP-dep_synth/lig_dom"/>
</dbReference>
<dbReference type="Proteomes" id="UP000002204">
    <property type="component" value="Chromosome"/>
</dbReference>
<dbReference type="AlphaFoldDB" id="C0ZQM9"/>
<dbReference type="InterPro" id="IPR045851">
    <property type="entry name" value="AMP-bd_C_sf"/>
</dbReference>
<dbReference type="eggNOG" id="COG0318">
    <property type="taxonomic scope" value="Bacteria"/>
</dbReference>
<dbReference type="Pfam" id="PF13193">
    <property type="entry name" value="AMP-binding_C"/>
    <property type="match status" value="1"/>
</dbReference>
<protein>
    <submittedName>
        <fullName evidence="7">Probable fatty-acid--CoA ligase</fullName>
        <ecNumber evidence="7">6.2.1.-</ecNumber>
    </submittedName>
</protein>
<dbReference type="GO" id="GO:0005524">
    <property type="term" value="F:ATP binding"/>
    <property type="evidence" value="ECO:0007669"/>
    <property type="project" value="UniProtKB-KW"/>
</dbReference>
<evidence type="ECO:0000313" key="8">
    <source>
        <dbReference type="Proteomes" id="UP000002204"/>
    </source>
</evidence>
<evidence type="ECO:0000259" key="5">
    <source>
        <dbReference type="Pfam" id="PF00501"/>
    </source>
</evidence>
<evidence type="ECO:0000256" key="3">
    <source>
        <dbReference type="ARBA" id="ARBA00022741"/>
    </source>
</evidence>
<accession>C0ZQM9</accession>
<dbReference type="PANTHER" id="PTHR43107">
    <property type="entry name" value="LONG-CHAIN FATTY ACID TRANSPORT PROTEIN"/>
    <property type="match status" value="1"/>
</dbReference>
<reference evidence="8" key="1">
    <citation type="submission" date="2005-03" db="EMBL/GenBank/DDBJ databases">
        <title>Comparison of the complete genome sequences of Rhodococcus erythropolis PR4 and Rhodococcus opacus B4.</title>
        <authorList>
            <person name="Takarada H."/>
            <person name="Sekine M."/>
            <person name="Hosoyama A."/>
            <person name="Yamada R."/>
            <person name="Fujisawa T."/>
            <person name="Omata S."/>
            <person name="Shimizu A."/>
            <person name="Tsukatani N."/>
            <person name="Tanikawa S."/>
            <person name="Fujita N."/>
            <person name="Harayama S."/>
        </authorList>
    </citation>
    <scope>NUCLEOTIDE SEQUENCE [LARGE SCALE GENOMIC DNA]</scope>
    <source>
        <strain evidence="8">PR4 / NBRC 100887</strain>
    </source>
</reference>
<evidence type="ECO:0000256" key="1">
    <source>
        <dbReference type="ARBA" id="ARBA00006432"/>
    </source>
</evidence>
<dbReference type="InterPro" id="IPR025110">
    <property type="entry name" value="AMP-bd_C"/>
</dbReference>
<feature type="domain" description="AMP-binding enzyme C-terminal" evidence="6">
    <location>
        <begin position="479"/>
        <end position="555"/>
    </location>
</feature>
<reference evidence="7 8" key="2">
    <citation type="journal article" date="2006" name="Environ. Microbiol.">
        <title>Sequence analysis of three plasmids harboured in Rhodococcus erythropolis strain PR4.</title>
        <authorList>
            <person name="Sekine M."/>
            <person name="Tanikawa S."/>
            <person name="Omata S."/>
            <person name="Saito M."/>
            <person name="Fujisawa T."/>
            <person name="Tsukatani N."/>
            <person name="Tajima T."/>
            <person name="Sekigawa T."/>
            <person name="Kosugi H."/>
            <person name="Matsuo Y."/>
            <person name="Nishiko R."/>
            <person name="Imamura K."/>
            <person name="Ito M."/>
            <person name="Narita H."/>
            <person name="Tago S."/>
            <person name="Fujita N."/>
            <person name="Harayama S."/>
        </authorList>
    </citation>
    <scope>NUCLEOTIDE SEQUENCE [LARGE SCALE GENOMIC DNA]</scope>
    <source>
        <strain evidence="8">PR4 / NBRC 100887</strain>
    </source>
</reference>
<gene>
    <name evidence="7" type="primary">fadD</name>
    <name evidence="7" type="ordered locus">RER_50890</name>
</gene>
<comment type="similarity">
    <text evidence="1">Belongs to the ATP-dependent AMP-binding enzyme family.</text>
</comment>
<keyword evidence="3" id="KW-0547">Nucleotide-binding</keyword>
<dbReference type="KEGG" id="rer:RER_50890"/>
<dbReference type="PANTHER" id="PTHR43107:SF15">
    <property type="entry name" value="FATTY ACID TRANSPORT PROTEIN 3, ISOFORM A"/>
    <property type="match status" value="1"/>
</dbReference>
<dbReference type="GO" id="GO:0044539">
    <property type="term" value="P:long-chain fatty acid import into cell"/>
    <property type="evidence" value="ECO:0007669"/>
    <property type="project" value="TreeGrafter"/>
</dbReference>
<keyword evidence="4" id="KW-0067">ATP-binding</keyword>
<organism evidence="7 8">
    <name type="scientific">Rhodococcus erythropolis (strain PR4 / NBRC 100887)</name>
    <dbReference type="NCBI Taxonomy" id="234621"/>
    <lineage>
        <taxon>Bacteria</taxon>
        <taxon>Bacillati</taxon>
        <taxon>Actinomycetota</taxon>
        <taxon>Actinomycetes</taxon>
        <taxon>Mycobacteriales</taxon>
        <taxon>Nocardiaceae</taxon>
        <taxon>Rhodococcus</taxon>
        <taxon>Rhodococcus erythropolis group</taxon>
    </lineage>
</organism>
<dbReference type="Pfam" id="PF00501">
    <property type="entry name" value="AMP-binding"/>
    <property type="match status" value="1"/>
</dbReference>
<sequence length="607" mass="66455">MAVVTTERDWDGSGIEASIRSSRIAVGVIDIPISTRTQDTMTNTATEASSNAALAAPQREDVAQMLIDRLGDQHLGLRTRTQDWSWDEVVRESAARGSLAKSLRAPGPFHVGVLLENDPEFLFWLGGAALTGATIVGINPTRRGAELEAEVRYVDCQLIVTDKAGYEKLSGLDLGLTEDRFVLVDDASYPDKISAHQVESPQIDLGVDASTLFLLLFTSGTTGMSKAVRCSQGRLTRLAYANCAKYDIDRDDVCYCCMPLFHGNALMALWAPALSQGATVCLVRKFTASGFMPDVRLYGATYFTYVGKALGYLMATPELPDDIENTLTHGFGTEASPGDKAEFIRRFGAQLFEGYGSSEGAGSVVLDPNQPAGALGRPASENIVIVDPDTREERPRAILDEHGHVLNPDESIGEMVDKAGSKKFEGYYKNEDAIAEKIRHGWYWTGDLGYVDEAGFIYFAGRKGDWIRVDGENTSALMIEHILRRHPKVIATGVFAVPDPRSGDQVMAAVEVADFADFDPAEFAAYLAAQADLGTKAAPRFVRVSTDLPVTGSNKVLKRELQADRWRTDEPVFHWVGRGTPEYTLMTEADVVDLEKEFETHGRTRFL</sequence>
<dbReference type="GO" id="GO:0005886">
    <property type="term" value="C:plasma membrane"/>
    <property type="evidence" value="ECO:0007669"/>
    <property type="project" value="TreeGrafter"/>
</dbReference>
<dbReference type="GO" id="GO:0005324">
    <property type="term" value="F:long-chain fatty acid transmembrane transporter activity"/>
    <property type="evidence" value="ECO:0007669"/>
    <property type="project" value="TreeGrafter"/>
</dbReference>